<comment type="similarity">
    <text evidence="1 4">Belongs to the bacterial ribosomal protein bL19 family.</text>
</comment>
<evidence type="ECO:0000313" key="5">
    <source>
        <dbReference type="EMBL" id="EKD66293.1"/>
    </source>
</evidence>
<organism evidence="5">
    <name type="scientific">uncultured bacterium</name>
    <name type="common">gcode 4</name>
    <dbReference type="NCBI Taxonomy" id="1234023"/>
    <lineage>
        <taxon>Bacteria</taxon>
        <taxon>environmental samples</taxon>
    </lineage>
</organism>
<dbReference type="EMBL" id="AMFJ01021638">
    <property type="protein sequence ID" value="EKD66293.1"/>
    <property type="molecule type" value="Genomic_DNA"/>
</dbReference>
<comment type="function">
    <text evidence="4">This protein is located at the 30S-50S ribosomal subunit interface and may play a role in the structure and function of the aminoacyl-tRNA binding site.</text>
</comment>
<sequence length="117" mass="13884">MDAKLINEIQREFIKNEMPQVRTWMEVEVSQTIKEWGKERTQKFKGLVIKTKWKSPLEKTITVRKTTDWFAIEKIIPIHASTTSKIEVLRQFKVRRSNINFIKKLSGKAARLKEVKK</sequence>
<protein>
    <recommendedName>
        <fullName evidence="4">50S ribosomal protein L19</fullName>
    </recommendedName>
</protein>
<name>K2BBX5_9BACT</name>
<evidence type="ECO:0000256" key="1">
    <source>
        <dbReference type="ARBA" id="ARBA00005781"/>
    </source>
</evidence>
<dbReference type="AlphaFoldDB" id="K2BBX5"/>
<reference evidence="5" key="1">
    <citation type="journal article" date="2012" name="Science">
        <title>Fermentation, hydrogen, and sulfur metabolism in multiple uncultivated bacterial phyla.</title>
        <authorList>
            <person name="Wrighton K.C."/>
            <person name="Thomas B.C."/>
            <person name="Sharon I."/>
            <person name="Miller C.S."/>
            <person name="Castelle C.J."/>
            <person name="VerBerkmoes N.C."/>
            <person name="Wilkins M.J."/>
            <person name="Hettich R.L."/>
            <person name="Lipton M.S."/>
            <person name="Williams K.H."/>
            <person name="Long P.E."/>
            <person name="Banfield J.F."/>
        </authorList>
    </citation>
    <scope>NUCLEOTIDE SEQUENCE [LARGE SCALE GENOMIC DNA]</scope>
</reference>
<proteinExistence type="inferred from homology"/>
<keyword evidence="2 5" id="KW-0689">Ribosomal protein</keyword>
<dbReference type="GO" id="GO:0003735">
    <property type="term" value="F:structural constituent of ribosome"/>
    <property type="evidence" value="ECO:0007669"/>
    <property type="project" value="InterPro"/>
</dbReference>
<dbReference type="InterPro" id="IPR001857">
    <property type="entry name" value="Ribosomal_bL19"/>
</dbReference>
<evidence type="ECO:0000256" key="4">
    <source>
        <dbReference type="RuleBase" id="RU000559"/>
    </source>
</evidence>
<dbReference type="GO" id="GO:0005840">
    <property type="term" value="C:ribosome"/>
    <property type="evidence" value="ECO:0007669"/>
    <property type="project" value="UniProtKB-KW"/>
</dbReference>
<accession>K2BBX5</accession>
<dbReference type="Gene3D" id="2.30.30.790">
    <property type="match status" value="1"/>
</dbReference>
<dbReference type="SUPFAM" id="SSF50104">
    <property type="entry name" value="Translation proteins SH3-like domain"/>
    <property type="match status" value="1"/>
</dbReference>
<dbReference type="InterPro" id="IPR038657">
    <property type="entry name" value="Ribosomal_bL19_sf"/>
</dbReference>
<evidence type="ECO:0000256" key="3">
    <source>
        <dbReference type="ARBA" id="ARBA00023274"/>
    </source>
</evidence>
<comment type="caution">
    <text evidence="5">The sequence shown here is derived from an EMBL/GenBank/DDBJ whole genome shotgun (WGS) entry which is preliminary data.</text>
</comment>
<keyword evidence="3 4" id="KW-0687">Ribonucleoprotein</keyword>
<dbReference type="GO" id="GO:1990904">
    <property type="term" value="C:ribonucleoprotein complex"/>
    <property type="evidence" value="ECO:0007669"/>
    <property type="project" value="UniProtKB-KW"/>
</dbReference>
<evidence type="ECO:0000256" key="2">
    <source>
        <dbReference type="ARBA" id="ARBA00022980"/>
    </source>
</evidence>
<dbReference type="GO" id="GO:0006412">
    <property type="term" value="P:translation"/>
    <property type="evidence" value="ECO:0007669"/>
    <property type="project" value="InterPro"/>
</dbReference>
<dbReference type="InterPro" id="IPR008991">
    <property type="entry name" value="Translation_prot_SH3-like_sf"/>
</dbReference>
<gene>
    <name evidence="5" type="ORF">ACD_49C00052G0005</name>
</gene>
<dbReference type="Pfam" id="PF01245">
    <property type="entry name" value="Ribosomal_L19"/>
    <property type="match status" value="1"/>
</dbReference>
<dbReference type="PRINTS" id="PR00061">
    <property type="entry name" value="RIBOSOMALL19"/>
</dbReference>